<feature type="binding site" evidence="2">
    <location>
        <position position="73"/>
    </location>
    <ligand>
        <name>Mg(2+)</name>
        <dbReference type="ChEBI" id="CHEBI:18420"/>
        <label>2</label>
    </ligand>
</feature>
<dbReference type="UniPathway" id="UPA00060">
    <property type="reaction ID" value="UER00142"/>
</dbReference>
<keyword evidence="2" id="KW-0460">Magnesium</keyword>
<dbReference type="GO" id="GO:0009228">
    <property type="term" value="P:thiamine biosynthetic process"/>
    <property type="evidence" value="ECO:0007669"/>
    <property type="project" value="UniProtKB-KW"/>
</dbReference>
<dbReference type="GO" id="GO:0000287">
    <property type="term" value="F:magnesium ion binding"/>
    <property type="evidence" value="ECO:0007669"/>
    <property type="project" value="UniProtKB-UniRule"/>
</dbReference>
<feature type="binding site" evidence="2">
    <location>
        <position position="73"/>
    </location>
    <ligand>
        <name>Mg(2+)</name>
        <dbReference type="ChEBI" id="CHEBI:18420"/>
        <label>3</label>
    </ligand>
</feature>
<evidence type="ECO:0000256" key="1">
    <source>
        <dbReference type="ARBA" id="ARBA00022977"/>
    </source>
</evidence>
<comment type="miscellaneous">
    <text evidence="2">Reaction mechanism of ThiL seems to utilize a direct, inline transfer of the gamma-phosphate of ATP to TMP rather than a phosphorylated enzyme intermediate.</text>
</comment>
<comment type="function">
    <text evidence="2">Catalyzes the ATP-dependent phosphorylation of thiamine-monophosphate (TMP) to form thiamine-pyrophosphate (TPP), the active form of vitamin B1.</text>
</comment>
<keyword evidence="2" id="KW-0547">Nucleotide-binding</keyword>
<accession>A0A5J6LA87</accession>
<feature type="binding site" evidence="2">
    <location>
        <position position="209"/>
    </location>
    <ligand>
        <name>Mg(2+)</name>
        <dbReference type="ChEBI" id="CHEBI:18420"/>
        <label>3</label>
    </ligand>
</feature>
<feature type="binding site" evidence="2">
    <location>
        <position position="45"/>
    </location>
    <ligand>
        <name>Mg(2+)</name>
        <dbReference type="ChEBI" id="CHEBI:18420"/>
        <label>1</label>
    </ligand>
</feature>
<dbReference type="InterPro" id="IPR006283">
    <property type="entry name" value="ThiL-like"/>
</dbReference>
<keyword evidence="2 5" id="KW-0808">Transferase</keyword>
<dbReference type="SUPFAM" id="SSF55326">
    <property type="entry name" value="PurM N-terminal domain-like"/>
    <property type="match status" value="1"/>
</dbReference>
<comment type="caution">
    <text evidence="2">Lacks conserved residue(s) required for the propagation of feature annotation.</text>
</comment>
<keyword evidence="1 2" id="KW-0784">Thiamine biosynthesis</keyword>
<dbReference type="Pfam" id="PF00586">
    <property type="entry name" value="AIRS"/>
    <property type="match status" value="1"/>
</dbReference>
<feature type="domain" description="PurM-like C-terminal" evidence="4">
    <location>
        <begin position="148"/>
        <end position="298"/>
    </location>
</feature>
<reference evidence="5 6" key="1">
    <citation type="submission" date="2019-09" db="EMBL/GenBank/DDBJ databases">
        <title>Nitrincola iocasae sp. nov., a bacterium isolated from the sediment collected at a cold seep field in South China Sea.</title>
        <authorList>
            <person name="Zhang H."/>
            <person name="Wang H."/>
            <person name="Li C."/>
        </authorList>
    </citation>
    <scope>NUCLEOTIDE SEQUENCE [LARGE SCALE GENOMIC DNA]</scope>
    <source>
        <strain evidence="5 6">KXZD1103</strain>
    </source>
</reference>
<name>A0A5J6LA87_9GAMM</name>
<dbReference type="SUPFAM" id="SSF56042">
    <property type="entry name" value="PurM C-terminal domain-like"/>
    <property type="match status" value="1"/>
</dbReference>
<feature type="binding site" evidence="2">
    <location>
        <position position="120"/>
    </location>
    <ligand>
        <name>Mg(2+)</name>
        <dbReference type="ChEBI" id="CHEBI:18420"/>
        <label>1</label>
    </ligand>
</feature>
<dbReference type="EC" id="2.7.4.16" evidence="2"/>
<feature type="domain" description="PurM-like N-terminal" evidence="3">
    <location>
        <begin position="26"/>
        <end position="135"/>
    </location>
</feature>
<dbReference type="Gene3D" id="3.90.650.10">
    <property type="entry name" value="PurM-like C-terminal domain"/>
    <property type="match status" value="1"/>
</dbReference>
<feature type="binding site" evidence="2">
    <location>
        <position position="28"/>
    </location>
    <ligand>
        <name>Mg(2+)</name>
        <dbReference type="ChEBI" id="CHEBI:18420"/>
        <label>4</label>
    </ligand>
</feature>
<keyword evidence="2" id="KW-0067">ATP-binding</keyword>
<dbReference type="Proteomes" id="UP000325606">
    <property type="component" value="Chromosome"/>
</dbReference>
<feature type="binding site" evidence="2">
    <location>
        <position position="52"/>
    </location>
    <ligand>
        <name>substrate</name>
    </ligand>
</feature>
<dbReference type="AlphaFoldDB" id="A0A5J6LA87"/>
<comment type="catalytic activity">
    <reaction evidence="2">
        <text>thiamine phosphate + ATP = thiamine diphosphate + ADP</text>
        <dbReference type="Rhea" id="RHEA:15913"/>
        <dbReference type="ChEBI" id="CHEBI:30616"/>
        <dbReference type="ChEBI" id="CHEBI:37575"/>
        <dbReference type="ChEBI" id="CHEBI:58937"/>
        <dbReference type="ChEBI" id="CHEBI:456216"/>
        <dbReference type="EC" id="2.7.4.16"/>
    </reaction>
</comment>
<feature type="binding site" evidence="2">
    <location>
        <position position="212"/>
    </location>
    <ligand>
        <name>Mg(2+)</name>
        <dbReference type="ChEBI" id="CHEBI:18420"/>
        <label>5</label>
    </ligand>
</feature>
<proteinExistence type="inferred from homology"/>
<feature type="binding site" evidence="2">
    <location>
        <position position="73"/>
    </location>
    <ligand>
        <name>Mg(2+)</name>
        <dbReference type="ChEBI" id="CHEBI:18420"/>
        <label>4</label>
    </ligand>
</feature>
<feature type="binding site" evidence="2">
    <location>
        <begin position="119"/>
        <end position="120"/>
    </location>
    <ligand>
        <name>ATP</name>
        <dbReference type="ChEBI" id="CHEBI:30616"/>
    </ligand>
</feature>
<dbReference type="EMBL" id="CP044222">
    <property type="protein sequence ID" value="QEW05288.1"/>
    <property type="molecule type" value="Genomic_DNA"/>
</dbReference>
<protein>
    <recommendedName>
        <fullName evidence="2">Thiamine-monophosphate kinase</fullName>
        <shortName evidence="2">TMP kinase</shortName>
        <shortName evidence="2">Thiamine-phosphate kinase</shortName>
        <ecNumber evidence="2">2.7.4.16</ecNumber>
    </recommendedName>
</protein>
<dbReference type="PANTHER" id="PTHR30270:SF0">
    <property type="entry name" value="THIAMINE-MONOPHOSPHATE KINASE"/>
    <property type="match status" value="1"/>
</dbReference>
<dbReference type="InterPro" id="IPR036921">
    <property type="entry name" value="PurM-like_N_sf"/>
</dbReference>
<evidence type="ECO:0000313" key="5">
    <source>
        <dbReference type="EMBL" id="QEW05288.1"/>
    </source>
</evidence>
<feature type="binding site" evidence="2">
    <location>
        <position position="211"/>
    </location>
    <ligand>
        <name>ATP</name>
        <dbReference type="ChEBI" id="CHEBI:30616"/>
    </ligand>
</feature>
<dbReference type="GO" id="GO:0005524">
    <property type="term" value="F:ATP binding"/>
    <property type="evidence" value="ECO:0007669"/>
    <property type="project" value="UniProtKB-UniRule"/>
</dbReference>
<feature type="binding site" evidence="2">
    <location>
        <position position="28"/>
    </location>
    <ligand>
        <name>Mg(2+)</name>
        <dbReference type="ChEBI" id="CHEBI:18420"/>
        <label>3</label>
    </ligand>
</feature>
<feature type="binding site" evidence="2">
    <location>
        <position position="144"/>
    </location>
    <ligand>
        <name>ATP</name>
        <dbReference type="ChEBI" id="CHEBI:30616"/>
    </ligand>
</feature>
<evidence type="ECO:0000259" key="4">
    <source>
        <dbReference type="Pfam" id="PF02769"/>
    </source>
</evidence>
<dbReference type="GO" id="GO:0009229">
    <property type="term" value="P:thiamine diphosphate biosynthetic process"/>
    <property type="evidence" value="ECO:0007669"/>
    <property type="project" value="UniProtKB-UniRule"/>
</dbReference>
<keyword evidence="2" id="KW-0479">Metal-binding</keyword>
<comment type="similarity">
    <text evidence="2">Belongs to the thiamine-monophosphate kinase family.</text>
</comment>
<dbReference type="HAMAP" id="MF_02128">
    <property type="entry name" value="TMP_kinase"/>
    <property type="match status" value="1"/>
</dbReference>
<gene>
    <name evidence="2 5" type="primary">thiL</name>
    <name evidence="5" type="ORF">F5I99_01580</name>
</gene>
<organism evidence="5 6">
    <name type="scientific">Nitrincola iocasae</name>
    <dbReference type="NCBI Taxonomy" id="2614693"/>
    <lineage>
        <taxon>Bacteria</taxon>
        <taxon>Pseudomonadati</taxon>
        <taxon>Pseudomonadota</taxon>
        <taxon>Gammaproteobacteria</taxon>
        <taxon>Oceanospirillales</taxon>
        <taxon>Oceanospirillaceae</taxon>
        <taxon>Nitrincola</taxon>
    </lineage>
</organism>
<dbReference type="KEGG" id="nik:F5I99_01580"/>
<feature type="binding site" evidence="2">
    <location>
        <position position="45"/>
    </location>
    <ligand>
        <name>Mg(2+)</name>
        <dbReference type="ChEBI" id="CHEBI:18420"/>
        <label>2</label>
    </ligand>
</feature>
<dbReference type="InterPro" id="IPR010918">
    <property type="entry name" value="PurM-like_C_dom"/>
</dbReference>
<dbReference type="RefSeq" id="WP_151053335.1">
    <property type="nucleotide sequence ID" value="NZ_CP044222.1"/>
</dbReference>
<feature type="binding site" evidence="2">
    <location>
        <position position="43"/>
    </location>
    <ligand>
        <name>Mg(2+)</name>
        <dbReference type="ChEBI" id="CHEBI:18420"/>
        <label>4</label>
    </ligand>
</feature>
<evidence type="ECO:0000313" key="6">
    <source>
        <dbReference type="Proteomes" id="UP000325606"/>
    </source>
</evidence>
<evidence type="ECO:0000256" key="2">
    <source>
        <dbReference type="HAMAP-Rule" id="MF_02128"/>
    </source>
</evidence>
<dbReference type="GO" id="GO:0009030">
    <property type="term" value="F:thiamine-phosphate kinase activity"/>
    <property type="evidence" value="ECO:0007669"/>
    <property type="project" value="UniProtKB-UniRule"/>
</dbReference>
<keyword evidence="2 5" id="KW-0418">Kinase</keyword>
<dbReference type="InterPro" id="IPR036676">
    <property type="entry name" value="PurM-like_C_sf"/>
</dbReference>
<dbReference type="InterPro" id="IPR016188">
    <property type="entry name" value="PurM-like_N"/>
</dbReference>
<dbReference type="Pfam" id="PF02769">
    <property type="entry name" value="AIRS_C"/>
    <property type="match status" value="1"/>
</dbReference>
<dbReference type="NCBIfam" id="TIGR01379">
    <property type="entry name" value="thiL"/>
    <property type="match status" value="1"/>
</dbReference>
<dbReference type="PANTHER" id="PTHR30270">
    <property type="entry name" value="THIAMINE-MONOPHOSPHATE KINASE"/>
    <property type="match status" value="1"/>
</dbReference>
<dbReference type="PIRSF" id="PIRSF005303">
    <property type="entry name" value="Thiam_monoph_kin"/>
    <property type="match status" value="1"/>
</dbReference>
<dbReference type="Gene3D" id="3.30.1330.10">
    <property type="entry name" value="PurM-like, N-terminal domain"/>
    <property type="match status" value="1"/>
</dbReference>
<evidence type="ECO:0000259" key="3">
    <source>
        <dbReference type="Pfam" id="PF00586"/>
    </source>
</evidence>
<sequence length="327" mass="34888">MSEFELIQRYFARNQPTSSAVTLGIGDDAAILQLPVGELLVVSVDTMVAGTHFLADTPAELIAQRALGAAVSDLAAMAARPLWYTLALTLPDVSESWLEAFAVALAQRSAELGIILVGGDTTRGPLSLTLTVQGSVQPGLALQRKGAQVGDIIAVTGTLGDSRAGLESLLHPQKATMADLDWLRQRFYRPEPRLQLAQQLAPLAHCAIDISDGLMADLGHLLQASQLGAELELTALPLSPALKNFSQDQQRLRDWALSGGEDFELCLTIPAANWAQAQALAASLAIPLTDVGRIIAAPTLCLLDEGQPVPLSQVRQGGYDHFRRIHD</sequence>
<comment type="pathway">
    <text evidence="2">Cofactor biosynthesis; thiamine diphosphate biosynthesis; thiamine diphosphate from thiamine phosphate: step 1/1.</text>
</comment>
<dbReference type="CDD" id="cd02194">
    <property type="entry name" value="ThiL"/>
    <property type="match status" value="1"/>
</dbReference>
<feature type="binding site" evidence="2">
    <location>
        <position position="319"/>
    </location>
    <ligand>
        <name>substrate</name>
    </ligand>
</feature>
<feature type="binding site" evidence="2">
    <location>
        <position position="261"/>
    </location>
    <ligand>
        <name>substrate</name>
    </ligand>
</feature>
<keyword evidence="6" id="KW-1185">Reference proteome</keyword>